<dbReference type="HAMAP" id="MF_03010">
    <property type="entry name" value="eIF3k"/>
    <property type="match status" value="1"/>
</dbReference>
<dbReference type="SUPFAM" id="SSF46785">
    <property type="entry name" value="Winged helix' DNA-binding domain"/>
    <property type="match status" value="1"/>
</dbReference>
<comment type="subunit">
    <text evidence="5">Component of the eukaryotic translation initiation factor 3 (eIF-3) complex.</text>
</comment>
<evidence type="ECO:0000256" key="1">
    <source>
        <dbReference type="ARBA" id="ARBA00022490"/>
    </source>
</evidence>
<dbReference type="EMBL" id="JAVIJP010000032">
    <property type="protein sequence ID" value="KAL3631008.1"/>
    <property type="molecule type" value="Genomic_DNA"/>
</dbReference>
<dbReference type="FunFam" id="1.25.40.250:FF:000002">
    <property type="entry name" value="Eukaryotic translation initiation factor 3 subunit K"/>
    <property type="match status" value="1"/>
</dbReference>
<dbReference type="InterPro" id="IPR016020">
    <property type="entry name" value="Transl_init_fac_sub12_N_euk"/>
</dbReference>
<dbReference type="Pfam" id="PF12854">
    <property type="entry name" value="PPR_1"/>
    <property type="match status" value="1"/>
</dbReference>
<dbReference type="Pfam" id="PF13041">
    <property type="entry name" value="PPR_2"/>
    <property type="match status" value="6"/>
</dbReference>
<feature type="repeat" description="PPR" evidence="6">
    <location>
        <begin position="221"/>
        <end position="255"/>
    </location>
</feature>
<keyword evidence="4 5" id="KW-0648">Protein biosynthesis</keyword>
<dbReference type="InterPro" id="IPR002885">
    <property type="entry name" value="PPR_rpt"/>
</dbReference>
<keyword evidence="2 5" id="KW-0396">Initiation factor</keyword>
<evidence type="ECO:0000313" key="8">
    <source>
        <dbReference type="EMBL" id="KAL3631008.1"/>
    </source>
</evidence>
<dbReference type="GO" id="GO:0001732">
    <property type="term" value="P:formation of cytoplasmic translation initiation complex"/>
    <property type="evidence" value="ECO:0007669"/>
    <property type="project" value="UniProtKB-UniRule"/>
</dbReference>
<dbReference type="Gene3D" id="1.25.40.10">
    <property type="entry name" value="Tetratricopeptide repeat domain"/>
    <property type="match status" value="5"/>
</dbReference>
<feature type="repeat" description="PPR" evidence="6">
    <location>
        <begin position="146"/>
        <end position="180"/>
    </location>
</feature>
<evidence type="ECO:0000313" key="9">
    <source>
        <dbReference type="EMBL" id="KAL3631019.1"/>
    </source>
</evidence>
<dbReference type="InterPro" id="IPR000717">
    <property type="entry name" value="PCI_dom"/>
</dbReference>
<dbReference type="InterPro" id="IPR009374">
    <property type="entry name" value="eIF3k"/>
</dbReference>
<feature type="repeat" description="PPR" evidence="6">
    <location>
        <begin position="361"/>
        <end position="395"/>
    </location>
</feature>
<feature type="repeat" description="PPR" evidence="6">
    <location>
        <begin position="501"/>
        <end position="535"/>
    </location>
</feature>
<proteinExistence type="inferred from homology"/>
<dbReference type="InterPro" id="IPR036390">
    <property type="entry name" value="WH_DNA-bd_sf"/>
</dbReference>
<dbReference type="SUPFAM" id="SSF48371">
    <property type="entry name" value="ARM repeat"/>
    <property type="match status" value="1"/>
</dbReference>
<feature type="repeat" description="PPR" evidence="6">
    <location>
        <begin position="326"/>
        <end position="360"/>
    </location>
</feature>
<evidence type="ECO:0000259" key="7">
    <source>
        <dbReference type="PROSITE" id="PS50250"/>
    </source>
</evidence>
<dbReference type="GO" id="GO:0005852">
    <property type="term" value="C:eukaryotic translation initiation factor 3 complex"/>
    <property type="evidence" value="ECO:0007669"/>
    <property type="project" value="UniProtKB-UniRule"/>
</dbReference>
<evidence type="ECO:0000256" key="2">
    <source>
        <dbReference type="ARBA" id="ARBA00022540"/>
    </source>
</evidence>
<keyword evidence="1 5" id="KW-0963">Cytoplasm</keyword>
<comment type="subcellular location">
    <subcellularLocation>
        <location evidence="5">Cytoplasm</location>
    </subcellularLocation>
</comment>
<feature type="repeat" description="PPR" evidence="6">
    <location>
        <begin position="182"/>
        <end position="216"/>
    </location>
</feature>
<feature type="repeat" description="PPR" evidence="6">
    <location>
        <begin position="111"/>
        <end position="145"/>
    </location>
</feature>
<evidence type="ECO:0000256" key="6">
    <source>
        <dbReference type="PROSITE-ProRule" id="PRU00708"/>
    </source>
</evidence>
<feature type="domain" description="PCI" evidence="7">
    <location>
        <begin position="664"/>
        <end position="822"/>
    </location>
</feature>
<keyword evidence="10" id="KW-1185">Reference proteome</keyword>
<comment type="function">
    <text evidence="5">Component of the eukaryotic translation initiation factor 3 (eIF-3) complex, which is involved in protein synthesis of a specialized repertoire of mRNAs and, together with other initiation factors, stimulates binding of mRNA and methionyl-tRNAi to the 40S ribosome. The eIF-3 complex specifically targets and initiates translation of a subset of mRNAs involved in cell proliferation.</text>
</comment>
<dbReference type="SUPFAM" id="SSF81901">
    <property type="entry name" value="HCP-like"/>
    <property type="match status" value="1"/>
</dbReference>
<reference evidence="9" key="2">
    <citation type="submission" date="2024-11" db="EMBL/GenBank/DDBJ databases">
        <authorList>
            <person name="Burger M."/>
            <person name="Chory J."/>
        </authorList>
    </citation>
    <scope>NUCLEOTIDE SEQUENCE</scope>
    <source>
        <strain evidence="9">Tecolote</strain>
        <tissue evidence="9">Flower</tissue>
    </source>
</reference>
<feature type="repeat" description="PPR" evidence="6">
    <location>
        <begin position="291"/>
        <end position="325"/>
    </location>
</feature>
<comment type="similarity">
    <text evidence="5">Belongs to the eIF-3 subunit K family.</text>
</comment>
<dbReference type="GO" id="GO:0033290">
    <property type="term" value="C:eukaryotic 48S preinitiation complex"/>
    <property type="evidence" value="ECO:0007669"/>
    <property type="project" value="UniProtKB-UniRule"/>
</dbReference>
<dbReference type="GO" id="GO:0003723">
    <property type="term" value="F:RNA binding"/>
    <property type="evidence" value="ECO:0007669"/>
    <property type="project" value="UniProtKB-UniRule"/>
</dbReference>
<dbReference type="GO" id="GO:0016282">
    <property type="term" value="C:eukaryotic 43S preinitiation complex"/>
    <property type="evidence" value="ECO:0007669"/>
    <property type="project" value="UniProtKB-UniRule"/>
</dbReference>
<evidence type="ECO:0000313" key="10">
    <source>
        <dbReference type="Proteomes" id="UP001632038"/>
    </source>
</evidence>
<feature type="repeat" description="PPR" evidence="6">
    <location>
        <begin position="256"/>
        <end position="290"/>
    </location>
</feature>
<dbReference type="NCBIfam" id="TIGR00756">
    <property type="entry name" value="PPR"/>
    <property type="match status" value="10"/>
</dbReference>
<dbReference type="PROSITE" id="PS50250">
    <property type="entry name" value="PCI"/>
    <property type="match status" value="1"/>
</dbReference>
<dbReference type="Gene3D" id="1.10.10.10">
    <property type="entry name" value="Winged helix-like DNA-binding domain superfamily/Winged helix DNA-binding domain"/>
    <property type="match status" value="1"/>
</dbReference>
<sequence>MNMIQRMKLKKIMIGPINSSFPPFLLIYHNLCTKPIGNRKKSHEKVSLEPGSIQNSDEALILYDDMSKTRPLPHIIRFNHLMSRLVNLMEYSTALFIFRDLSSKKSAIDMDAFTLNIALNAYCLSNRPDFGVSLLGCFLKRGLVPDVYTYNILLKGFFRVKKIGEAQQLFLKVVNEELCQLSAATYGTVADGLCKAGKVDVAIHVLRSMEKGEGSVSCKPDAYIYSTIIDRLCKDGMIDSALTLFSEMFEKGILPNVVTYNSVIFGLCTLSRWGEVKTLMEEMTRYEVYPNFITYSTLVDALCKAGFVREAAELIEDMMTKNVTPNIITFNSLMNGYCHLGLMDEARYVFEHVIRMNVGPDIWSYNILMNGYLRKKHIREAMHLFNEIPLKGLKRNVATYNTLLQGLFRCGDPESAENMFDRMRKVGIQSDFYTYCNMLDGFCWSSRVGKAVQFLGALERKGERMYLEYYNIVIDGLCEAREIEAARDIFSRLTSKGLKPSFVTYNTLLKGCCQIGLLDEAKDILLKMSQATIMPTEISYNLIIKGYLSGGNYEEAAKLFEEMDAKGFLLDVSNNELLHELLGTKGPNPTLLGMLSTSKLHDIAVIHEHKLKKKTGRDNPPANQNQQSSAVHTVDQLVAVNPYNPDILPDLENYVNEQVSAQTYSLNANICLLRLYQFEPARLSTQIVARILIKALMAVPAPDFSLCLSLIPERVQMEEQFKTLKVLSHYLETARFRQFWDEVAKSRHILEAVPGFEQAIQAYAVHVLSLTYQKVPRSVLAEAINIEGPSLEKLLDHHIANSGWEIEKDQSKGQLIILPRTEFNHPELKKSNADGIP</sequence>
<evidence type="ECO:0000256" key="4">
    <source>
        <dbReference type="ARBA" id="ARBA00022917"/>
    </source>
</evidence>
<accession>A0ABD3CNA9</accession>
<dbReference type="PROSITE" id="PS51375">
    <property type="entry name" value="PPR"/>
    <property type="match status" value="13"/>
</dbReference>
<feature type="repeat" description="PPR" evidence="6">
    <location>
        <begin position="466"/>
        <end position="500"/>
    </location>
</feature>
<gene>
    <name evidence="8" type="ORF">CASFOL_023992</name>
    <name evidence="9" type="ORF">CASFOL_024003</name>
</gene>
<reference evidence="9 10" key="1">
    <citation type="journal article" date="2024" name="IScience">
        <title>Strigolactones Initiate the Formation of Haustorium-like Structures in Castilleja.</title>
        <authorList>
            <person name="Buerger M."/>
            <person name="Peterson D."/>
            <person name="Chory J."/>
        </authorList>
    </citation>
    <scope>NUCLEOTIDE SEQUENCE</scope>
    <source>
        <strain evidence="9">Tecolote</strain>
        <tissue evidence="9">Flower</tissue>
    </source>
</reference>
<dbReference type="InterPro" id="IPR011990">
    <property type="entry name" value="TPR-like_helical_dom_sf"/>
</dbReference>
<feature type="repeat" description="PPR" evidence="6">
    <location>
        <begin position="396"/>
        <end position="430"/>
    </location>
</feature>
<dbReference type="EMBL" id="JAVIJP010000032">
    <property type="protein sequence ID" value="KAL3631019.1"/>
    <property type="molecule type" value="Genomic_DNA"/>
</dbReference>
<dbReference type="InterPro" id="IPR033464">
    <property type="entry name" value="CSN8_PSD8_EIF3K"/>
</dbReference>
<feature type="repeat" description="PPR" evidence="6">
    <location>
        <begin position="536"/>
        <end position="570"/>
    </location>
</feature>
<dbReference type="Pfam" id="PF01535">
    <property type="entry name" value="PPR"/>
    <property type="match status" value="1"/>
</dbReference>
<protein>
    <recommendedName>
        <fullName evidence="5">Eukaryotic translation initiation factor 3 subunit K</fullName>
        <shortName evidence="5">eIF3k</shortName>
    </recommendedName>
    <alternativeName>
        <fullName evidence="5">eIF-3 p25</fullName>
    </alternativeName>
</protein>
<name>A0ABD3CNA9_9LAMI</name>
<comment type="caution">
    <text evidence="9">The sequence shown here is derived from an EMBL/GenBank/DDBJ whole genome shotgun (WGS) entry which is preliminary data.</text>
</comment>
<keyword evidence="3" id="KW-0677">Repeat</keyword>
<organism evidence="9 10">
    <name type="scientific">Castilleja foliolosa</name>
    <dbReference type="NCBI Taxonomy" id="1961234"/>
    <lineage>
        <taxon>Eukaryota</taxon>
        <taxon>Viridiplantae</taxon>
        <taxon>Streptophyta</taxon>
        <taxon>Embryophyta</taxon>
        <taxon>Tracheophyta</taxon>
        <taxon>Spermatophyta</taxon>
        <taxon>Magnoliopsida</taxon>
        <taxon>eudicotyledons</taxon>
        <taxon>Gunneridae</taxon>
        <taxon>Pentapetalae</taxon>
        <taxon>asterids</taxon>
        <taxon>lamiids</taxon>
        <taxon>Lamiales</taxon>
        <taxon>Orobanchaceae</taxon>
        <taxon>Pedicularideae</taxon>
        <taxon>Castillejinae</taxon>
        <taxon>Castilleja</taxon>
    </lineage>
</organism>
<dbReference type="Pfam" id="PF10075">
    <property type="entry name" value="CSN8_PSD8_EIF3K"/>
    <property type="match status" value="1"/>
</dbReference>
<dbReference type="PANTHER" id="PTHR47932:SF2">
    <property type="entry name" value="OS10G0484300 PROTEIN"/>
    <property type="match status" value="1"/>
</dbReference>
<feature type="repeat" description="PPR" evidence="6">
    <location>
        <begin position="431"/>
        <end position="465"/>
    </location>
</feature>
<dbReference type="Proteomes" id="UP001632038">
    <property type="component" value="Unassembled WGS sequence"/>
</dbReference>
<dbReference type="Gene3D" id="1.25.40.250">
    <property type="entry name" value="ARM repeat, domain 1"/>
    <property type="match status" value="1"/>
</dbReference>
<dbReference type="PANTHER" id="PTHR47932">
    <property type="entry name" value="ATPASE EXPRESSION PROTEIN 3"/>
    <property type="match status" value="1"/>
</dbReference>
<dbReference type="GO" id="GO:0003743">
    <property type="term" value="F:translation initiation factor activity"/>
    <property type="evidence" value="ECO:0007669"/>
    <property type="project" value="UniProtKB-UniRule"/>
</dbReference>
<dbReference type="AlphaFoldDB" id="A0ABD3CNA9"/>
<dbReference type="InterPro" id="IPR016024">
    <property type="entry name" value="ARM-type_fold"/>
</dbReference>
<evidence type="ECO:0000256" key="5">
    <source>
        <dbReference type="HAMAP-Rule" id="MF_03010"/>
    </source>
</evidence>
<evidence type="ECO:0000256" key="3">
    <source>
        <dbReference type="ARBA" id="ARBA00022737"/>
    </source>
</evidence>
<dbReference type="InterPro" id="IPR036388">
    <property type="entry name" value="WH-like_DNA-bd_sf"/>
</dbReference>